<organism evidence="6 7">
    <name type="scientific">Clostridium aromativorans</name>
    <dbReference type="NCBI Taxonomy" id="2836848"/>
    <lineage>
        <taxon>Bacteria</taxon>
        <taxon>Bacillati</taxon>
        <taxon>Bacillota</taxon>
        <taxon>Clostridia</taxon>
        <taxon>Eubacteriales</taxon>
        <taxon>Clostridiaceae</taxon>
        <taxon>Clostridium</taxon>
    </lineage>
</organism>
<dbReference type="Gene3D" id="1.25.40.10">
    <property type="entry name" value="Tetratricopeptide repeat domain"/>
    <property type="match status" value="1"/>
</dbReference>
<reference evidence="6" key="1">
    <citation type="submission" date="2021-11" db="EMBL/GenBank/DDBJ databases">
        <authorList>
            <person name="Qingchun L."/>
            <person name="Dong Z."/>
            <person name="Zongwei Q."/>
            <person name="Jia Z."/>
            <person name="Duotao L."/>
        </authorList>
    </citation>
    <scope>NUCLEOTIDE SEQUENCE</scope>
    <source>
        <strain evidence="6">WLY-B-L2</strain>
    </source>
</reference>
<dbReference type="EMBL" id="JAJJPB010000012">
    <property type="protein sequence ID" value="MCC9295315.1"/>
    <property type="molecule type" value="Genomic_DNA"/>
</dbReference>
<gene>
    <name evidence="6" type="ORF">LN736_10650</name>
</gene>
<dbReference type="InterPro" id="IPR011990">
    <property type="entry name" value="TPR-like_helical_dom_sf"/>
</dbReference>
<evidence type="ECO:0000256" key="5">
    <source>
        <dbReference type="SAM" id="Phobius"/>
    </source>
</evidence>
<evidence type="ECO:0000256" key="2">
    <source>
        <dbReference type="ARBA" id="ARBA00022803"/>
    </source>
</evidence>
<feature type="transmembrane region" description="Helical" evidence="5">
    <location>
        <begin position="21"/>
        <end position="38"/>
    </location>
</feature>
<comment type="caution">
    <text evidence="6">The sequence shown here is derived from an EMBL/GenBank/DDBJ whole genome shotgun (WGS) entry which is preliminary data.</text>
</comment>
<dbReference type="Proteomes" id="UP001165422">
    <property type="component" value="Unassembled WGS sequence"/>
</dbReference>
<protein>
    <submittedName>
        <fullName evidence="6">Tetratricopeptide repeat protein</fullName>
    </submittedName>
</protein>
<dbReference type="RefSeq" id="WP_150355391.1">
    <property type="nucleotide sequence ID" value="NZ_JAJJPB010000012.1"/>
</dbReference>
<evidence type="ECO:0000256" key="3">
    <source>
        <dbReference type="PROSITE-ProRule" id="PRU00339"/>
    </source>
</evidence>
<evidence type="ECO:0000256" key="4">
    <source>
        <dbReference type="SAM" id="Coils"/>
    </source>
</evidence>
<dbReference type="NCBIfam" id="NF047558">
    <property type="entry name" value="TPR_END_plus"/>
    <property type="match status" value="1"/>
</dbReference>
<dbReference type="SMART" id="SM00028">
    <property type="entry name" value="TPR"/>
    <property type="match status" value="3"/>
</dbReference>
<keyword evidence="7" id="KW-1185">Reference proteome</keyword>
<feature type="coiled-coil region" evidence="4">
    <location>
        <begin position="67"/>
        <end position="94"/>
    </location>
</feature>
<dbReference type="PANTHER" id="PTHR44943">
    <property type="entry name" value="CELLULOSE SYNTHASE OPERON PROTEIN C"/>
    <property type="match status" value="1"/>
</dbReference>
<keyword evidence="1" id="KW-0677">Repeat</keyword>
<dbReference type="InterPro" id="IPR019734">
    <property type="entry name" value="TPR_rpt"/>
</dbReference>
<keyword evidence="2 3" id="KW-0802">TPR repeat</keyword>
<name>A0ABS8N655_9CLOT</name>
<dbReference type="PANTHER" id="PTHR44943:SF8">
    <property type="entry name" value="TPR REPEAT-CONTAINING PROTEIN MJ0263"/>
    <property type="match status" value="1"/>
</dbReference>
<keyword evidence="5" id="KW-0472">Membrane</keyword>
<evidence type="ECO:0000256" key="1">
    <source>
        <dbReference type="ARBA" id="ARBA00022737"/>
    </source>
</evidence>
<dbReference type="InterPro" id="IPR051685">
    <property type="entry name" value="Ycf3/AcsC/BcsC/TPR_MFPF"/>
</dbReference>
<dbReference type="PROSITE" id="PS50005">
    <property type="entry name" value="TPR"/>
    <property type="match status" value="1"/>
</dbReference>
<keyword evidence="5" id="KW-1133">Transmembrane helix</keyword>
<evidence type="ECO:0000313" key="7">
    <source>
        <dbReference type="Proteomes" id="UP001165422"/>
    </source>
</evidence>
<keyword evidence="4" id="KW-0175">Coiled coil</keyword>
<dbReference type="SUPFAM" id="SSF48452">
    <property type="entry name" value="TPR-like"/>
    <property type="match status" value="1"/>
</dbReference>
<proteinExistence type="predicted"/>
<sequence>MAYKNRKGIGTKLFGRFSLKTKVIIFCILCIFAVVLVMKTSYWNNKNKAALENTRKDVTQDTVIKDSNNNTGAAENKENEHNKLEEECKTAEEFFRNKEYSKAIGKANEIISQNNEFYKAYNIKGIALCYSGNYEEGMKNIDKALELNPDFGYARFNKALAYELYGKYDDALNWYDKDLEIEKYIWSYYGKASIYGRRGDVQNTVKFLKIAIDMSSDVKDIAKDEKDFEPVKNSKEFQDLLK</sequence>
<evidence type="ECO:0000313" key="6">
    <source>
        <dbReference type="EMBL" id="MCC9295315.1"/>
    </source>
</evidence>
<accession>A0ABS8N655</accession>
<dbReference type="Pfam" id="PF13431">
    <property type="entry name" value="TPR_17"/>
    <property type="match status" value="1"/>
</dbReference>
<feature type="repeat" description="TPR" evidence="3">
    <location>
        <begin position="118"/>
        <end position="151"/>
    </location>
</feature>
<keyword evidence="5" id="KW-0812">Transmembrane</keyword>